<dbReference type="InterPro" id="IPR002893">
    <property type="entry name" value="Znf_MYND"/>
</dbReference>
<proteinExistence type="predicted"/>
<dbReference type="InterPro" id="IPR015915">
    <property type="entry name" value="Kelch-typ_b-propeller"/>
</dbReference>
<dbReference type="Pfam" id="PF01753">
    <property type="entry name" value="zf-MYND"/>
    <property type="match status" value="1"/>
</dbReference>
<evidence type="ECO:0000256" key="6">
    <source>
        <dbReference type="PROSITE-ProRule" id="PRU00134"/>
    </source>
</evidence>
<keyword evidence="3" id="KW-0677">Repeat</keyword>
<organism evidence="8 9">
    <name type="scientific">Coccomyxa viridis</name>
    <dbReference type="NCBI Taxonomy" id="1274662"/>
    <lineage>
        <taxon>Eukaryota</taxon>
        <taxon>Viridiplantae</taxon>
        <taxon>Chlorophyta</taxon>
        <taxon>core chlorophytes</taxon>
        <taxon>Trebouxiophyceae</taxon>
        <taxon>Trebouxiophyceae incertae sedis</taxon>
        <taxon>Coccomyxaceae</taxon>
        <taxon>Coccomyxa</taxon>
    </lineage>
</organism>
<keyword evidence="4 6" id="KW-0863">Zinc-finger</keyword>
<dbReference type="PANTHER" id="PTHR46093">
    <property type="entry name" value="ACYL-COA-BINDING DOMAIN-CONTAINING PROTEIN 5"/>
    <property type="match status" value="1"/>
</dbReference>
<keyword evidence="1" id="KW-0880">Kelch repeat</keyword>
<comment type="caution">
    <text evidence="8">The sequence shown here is derived from an EMBL/GenBank/DDBJ whole genome shotgun (WGS) entry which is preliminary data.</text>
</comment>
<dbReference type="PANTHER" id="PTHR46093:SF18">
    <property type="entry name" value="FIBRONECTIN TYPE-III DOMAIN-CONTAINING PROTEIN"/>
    <property type="match status" value="1"/>
</dbReference>
<evidence type="ECO:0000256" key="3">
    <source>
        <dbReference type="ARBA" id="ARBA00022737"/>
    </source>
</evidence>
<dbReference type="AlphaFoldDB" id="A0AAV1I2T5"/>
<reference evidence="8 9" key="1">
    <citation type="submission" date="2023-10" db="EMBL/GenBank/DDBJ databases">
        <authorList>
            <person name="Maclean D."/>
            <person name="Macfadyen A."/>
        </authorList>
    </citation>
    <scope>NUCLEOTIDE SEQUENCE [LARGE SCALE GENOMIC DNA]</scope>
</reference>
<keyword evidence="2" id="KW-0479">Metal-binding</keyword>
<evidence type="ECO:0000256" key="5">
    <source>
        <dbReference type="ARBA" id="ARBA00022833"/>
    </source>
</evidence>
<dbReference type="Gene3D" id="2.120.10.80">
    <property type="entry name" value="Kelch-type beta propeller"/>
    <property type="match status" value="1"/>
</dbReference>
<keyword evidence="9" id="KW-1185">Reference proteome</keyword>
<dbReference type="InterPro" id="IPR011043">
    <property type="entry name" value="Gal_Oxase/kelch_b-propeller"/>
</dbReference>
<evidence type="ECO:0000259" key="7">
    <source>
        <dbReference type="PROSITE" id="PS50865"/>
    </source>
</evidence>
<feature type="domain" description="MYND-type" evidence="7">
    <location>
        <begin position="823"/>
        <end position="873"/>
    </location>
</feature>
<accession>A0AAV1I2T5</accession>
<gene>
    <name evidence="8" type="ORF">CVIRNUC_003865</name>
</gene>
<keyword evidence="5" id="KW-0862">Zinc</keyword>
<protein>
    <recommendedName>
        <fullName evidence="7">MYND-type domain-containing protein</fullName>
    </recommendedName>
</protein>
<evidence type="ECO:0000313" key="8">
    <source>
        <dbReference type="EMBL" id="CAK0771490.1"/>
    </source>
</evidence>
<dbReference type="SUPFAM" id="SSF50965">
    <property type="entry name" value="Galactose oxidase, central domain"/>
    <property type="match status" value="1"/>
</dbReference>
<sequence>MARAFSRSHHDLVSLGKIHVDRGSSMAQAYKLKSDAALCGMLELMAAERALDAAQVLLEAGPSCRKFDRQMFVCRAYSLLASGSWQVGNLMESCRTQWIMLRIDRRVFSSGLTDADFRRLSQALGPLSKINAAFGTLAPLVEVPSAWRSSLDMYPNPTCWYPAHISSQDMSAWAGQQQLAAYAQSALINCGAYNGQPLFVIRHMQSSLAASQQGFCYYDYAVHTCALLEKEGKVRVDGIKRLWQYRQRFDMGVVAGSMLYLTSFSPPTVGTLLCINLEKPDQDPQFTAANPDKSLERRQAGMIALGGNLYVHGGIHTLPDGEDELLSDILVARASGSGGINQSWKRLSISKAAPRRAHACLFGHKGMDGRESIYLFGGMRITAGTKNRVDEPAKDLWRLDLMTRQWSEVEQRGSRPCARMISHGAFLSPDGQKALIAGIVTAYGCEHFKMERDPRDYGTFPCPDVFELDLNSMCWVQVVPKGKRWTSGFNTCAGGYLRGNHITLLGLTRLTEHDLPIGRSDWTTAMNIRFQRTSAIKHILACDGHGYHRDRILENIVQTKLTVLDQPPRLNDAIVRTLFSAEGYGKDCTILAQQLEGVARFAYFPECKDILPMPPVFAKMLKGKLEVIQNHQMRLRFRWRTPWARPELCPFNVGPHWLGGYQEVNTGLALAQQPSKMEQRSGSPWIDSMYHCIRSFPSARAAVEYFRLMLPPWDAKGLCNEWEKMAVATWLPPEYNEAVIMAYLPDDEGPKVQDEFPVYCLAVAGCVFSALLVDLKEVPSVPRIPGMPTISWPYHIQNLKAVSDLHTGILTSCLERGGVSQQCAYCARCQASKPAGKKPHSSLSKLKVCACQMARYCGRDCQLRHWAVHKPVCKAARQQGGIKPDQALFFMADGPPLHFCITGKNISRSTLSASAESSK</sequence>
<dbReference type="PROSITE" id="PS50865">
    <property type="entry name" value="ZF_MYND_2"/>
    <property type="match status" value="1"/>
</dbReference>
<evidence type="ECO:0000256" key="2">
    <source>
        <dbReference type="ARBA" id="ARBA00022723"/>
    </source>
</evidence>
<name>A0AAV1I2T5_9CHLO</name>
<dbReference type="EMBL" id="CAUYUE010000005">
    <property type="protein sequence ID" value="CAK0771490.1"/>
    <property type="molecule type" value="Genomic_DNA"/>
</dbReference>
<evidence type="ECO:0000313" key="9">
    <source>
        <dbReference type="Proteomes" id="UP001314263"/>
    </source>
</evidence>
<dbReference type="Gene3D" id="6.10.140.2220">
    <property type="match status" value="1"/>
</dbReference>
<dbReference type="Pfam" id="PF24681">
    <property type="entry name" value="Kelch_KLHDC2_KLHL20_DRC7"/>
    <property type="match status" value="1"/>
</dbReference>
<dbReference type="Proteomes" id="UP001314263">
    <property type="component" value="Unassembled WGS sequence"/>
</dbReference>
<evidence type="ECO:0000256" key="4">
    <source>
        <dbReference type="ARBA" id="ARBA00022771"/>
    </source>
</evidence>
<dbReference type="GO" id="GO:0008270">
    <property type="term" value="F:zinc ion binding"/>
    <property type="evidence" value="ECO:0007669"/>
    <property type="project" value="UniProtKB-KW"/>
</dbReference>
<evidence type="ECO:0000256" key="1">
    <source>
        <dbReference type="ARBA" id="ARBA00022441"/>
    </source>
</evidence>
<dbReference type="SUPFAM" id="SSF144232">
    <property type="entry name" value="HIT/MYND zinc finger-like"/>
    <property type="match status" value="1"/>
</dbReference>